<gene>
    <name evidence="2" type="ORF">UFOPK3381_00183</name>
</gene>
<reference evidence="2" key="1">
    <citation type="submission" date="2020-05" db="EMBL/GenBank/DDBJ databases">
        <authorList>
            <person name="Chiriac C."/>
            <person name="Salcher M."/>
            <person name="Ghai R."/>
            <person name="Kavagutti S V."/>
        </authorList>
    </citation>
    <scope>NUCLEOTIDE SEQUENCE</scope>
</reference>
<protein>
    <submittedName>
        <fullName evidence="2">Unannotated protein</fullName>
    </submittedName>
</protein>
<feature type="transmembrane region" description="Helical" evidence="1">
    <location>
        <begin position="22"/>
        <end position="39"/>
    </location>
</feature>
<dbReference type="AlphaFoldDB" id="A0A6J7CXW6"/>
<name>A0A6J7CXW6_9ZZZZ</name>
<feature type="transmembrane region" description="Helical" evidence="1">
    <location>
        <begin position="557"/>
        <end position="577"/>
    </location>
</feature>
<sequence length="762" mass="81751">MSVEEIDLEEINAEIVPHEQRAWMTWIILAITVACVGWLQNHTNPGVTAFVVAVIICLPGASLMSIFAIRPTSMAGRGTLAVGLGILSNCVVGGVMNYLLPLYGISKPLAIIPTSITLLIVSVISIFASQLRGRDPVRYFFEGQSALMTLRSIPFVALPVVSVLGAARLNNQQSPALAEVALILAVLTLAAGITYAYFCRENRPPLGLVYFSTLGILLSSSLRGDRSFGWDIQKEYGVMAHTISQQIWHVPANHDAYASMLSLTIFPSMLSSVAGLSALTFCRVLVPMLLALLPVAVIAIMSVRIRFMEKVQPPIANWICLATASCLIIGAAVFPNELPAIGRQSIAMIMVAGIILAWFDADIAESKARIVSLSLLAGLAFVHYTTAYILMVIISGAWLSILLARFIRKRFKADDHTDVATFGNLITWVAVSVSTSTALLWNLLITHNDALSLPRATIAKNGVGLVSVISTAAVSAKEYSKAILQEAATIKWLEVPPGASSYSLVDDKAPTVQGIVPGISKYFHGLTFASHEMIILMEVLGLGFLLWMVLRNRSRINLDVFGLAFALVALSALLRFSGSLGSVFNPARVLPVAGICMAVPVGLLIQAIGRRYRGLSFVAVGALAVVLMVDTVGLGSLLTGGTPPASLVAKGENPERFIVSSADFGTAQWLGGLPKNSVVATDRYGYLPLLSVPGPRGLIPHIAPGMTDKNSFVFASMSNIKTGRARGKLPHSRGIAVFQFPADWFYENYSVVYSTGVTRVYH</sequence>
<keyword evidence="1" id="KW-0812">Transmembrane</keyword>
<feature type="transmembrane region" description="Helical" evidence="1">
    <location>
        <begin position="256"/>
        <end position="278"/>
    </location>
</feature>
<evidence type="ECO:0000313" key="2">
    <source>
        <dbReference type="EMBL" id="CAB4859783.1"/>
    </source>
</evidence>
<evidence type="ECO:0000256" key="1">
    <source>
        <dbReference type="SAM" id="Phobius"/>
    </source>
</evidence>
<organism evidence="2">
    <name type="scientific">freshwater metagenome</name>
    <dbReference type="NCBI Taxonomy" id="449393"/>
    <lineage>
        <taxon>unclassified sequences</taxon>
        <taxon>metagenomes</taxon>
        <taxon>ecological metagenomes</taxon>
    </lineage>
</organism>
<feature type="transmembrane region" description="Helical" evidence="1">
    <location>
        <begin position="81"/>
        <end position="100"/>
    </location>
</feature>
<feature type="transmembrane region" description="Helical" evidence="1">
    <location>
        <begin position="148"/>
        <end position="169"/>
    </location>
</feature>
<keyword evidence="1" id="KW-0472">Membrane</keyword>
<feature type="transmembrane region" description="Helical" evidence="1">
    <location>
        <begin position="109"/>
        <end position="128"/>
    </location>
</feature>
<feature type="transmembrane region" description="Helical" evidence="1">
    <location>
        <begin position="340"/>
        <end position="359"/>
    </location>
</feature>
<accession>A0A6J7CXW6</accession>
<feature type="transmembrane region" description="Helical" evidence="1">
    <location>
        <begin position="589"/>
        <end position="608"/>
    </location>
</feature>
<keyword evidence="1" id="KW-1133">Transmembrane helix</keyword>
<dbReference type="EMBL" id="CAFBLN010000003">
    <property type="protein sequence ID" value="CAB4859783.1"/>
    <property type="molecule type" value="Genomic_DNA"/>
</dbReference>
<feature type="transmembrane region" description="Helical" evidence="1">
    <location>
        <begin position="533"/>
        <end position="550"/>
    </location>
</feature>
<feature type="transmembrane region" description="Helical" evidence="1">
    <location>
        <begin position="46"/>
        <end position="69"/>
    </location>
</feature>
<proteinExistence type="predicted"/>
<feature type="transmembrane region" description="Helical" evidence="1">
    <location>
        <begin position="419"/>
        <end position="444"/>
    </location>
</feature>
<feature type="transmembrane region" description="Helical" evidence="1">
    <location>
        <begin position="176"/>
        <end position="198"/>
    </location>
</feature>
<feature type="transmembrane region" description="Helical" evidence="1">
    <location>
        <begin position="615"/>
        <end position="638"/>
    </location>
</feature>
<feature type="transmembrane region" description="Helical" evidence="1">
    <location>
        <begin position="315"/>
        <end position="334"/>
    </location>
</feature>
<feature type="transmembrane region" description="Helical" evidence="1">
    <location>
        <begin position="388"/>
        <end position="407"/>
    </location>
</feature>
<feature type="transmembrane region" description="Helical" evidence="1">
    <location>
        <begin position="284"/>
        <end position="303"/>
    </location>
</feature>